<dbReference type="AlphaFoldDB" id="A0A6L5WJB9"/>
<keyword evidence="1" id="KW-0812">Transmembrane</keyword>
<keyword evidence="1" id="KW-1133">Transmembrane helix</keyword>
<reference evidence="2 3" key="1">
    <citation type="submission" date="2019-09" db="EMBL/GenBank/DDBJ databases">
        <authorList>
            <person name="Silva M."/>
            <person name="Pereira G."/>
            <person name="Lopes-Da-Costa L."/>
            <person name="Silva E."/>
        </authorList>
    </citation>
    <scope>NUCLEOTIDE SEQUENCE [LARGE SCALE GENOMIC DNA]</scope>
    <source>
        <strain evidence="2 3">FMV-PI01</strain>
    </source>
</reference>
<proteinExistence type="predicted"/>
<dbReference type="RefSeq" id="WP_154571382.1">
    <property type="nucleotide sequence ID" value="NZ_VWSJ01000040.1"/>
</dbReference>
<comment type="caution">
    <text evidence="2">The sequence shown here is derived from an EMBL/GenBank/DDBJ whole genome shotgun (WGS) entry which is preliminary data.</text>
</comment>
<feature type="transmembrane region" description="Helical" evidence="1">
    <location>
        <begin position="49"/>
        <end position="69"/>
    </location>
</feature>
<evidence type="ECO:0000313" key="3">
    <source>
        <dbReference type="Proteomes" id="UP000476338"/>
    </source>
</evidence>
<feature type="transmembrane region" description="Helical" evidence="1">
    <location>
        <begin position="21"/>
        <end position="43"/>
    </location>
</feature>
<keyword evidence="3" id="KW-1185">Reference proteome</keyword>
<evidence type="ECO:0000256" key="1">
    <source>
        <dbReference type="SAM" id="Phobius"/>
    </source>
</evidence>
<name>A0A6L5WJB9_9BACT</name>
<evidence type="ECO:0000313" key="2">
    <source>
        <dbReference type="EMBL" id="MSN97134.1"/>
    </source>
</evidence>
<dbReference type="EMBL" id="VWSJ01000040">
    <property type="protein sequence ID" value="MSN97134.1"/>
    <property type="molecule type" value="Genomic_DNA"/>
</dbReference>
<protein>
    <submittedName>
        <fullName evidence="2">Uncharacterized protein</fullName>
    </submittedName>
</protein>
<dbReference type="Proteomes" id="UP000476338">
    <property type="component" value="Unassembled WGS sequence"/>
</dbReference>
<keyword evidence="1" id="KW-0472">Membrane</keyword>
<sequence length="153" mass="18515">MEKDIIEKPIFIMKRKKGIMIVLYYIFAILWDLATAFVCIIFMTLDNIIPNIIGFIFLAFIPYIFFCMFDIKEVICYEDYFIVKRSFITNKYYYKDFRDKYNMVKTILLNSLALGCKKIKMGIFINLNMFKKNDIDKFIEFLKYKNITKYSLF</sequence>
<organism evidence="2 3">
    <name type="scientific">Campylobacter portucalensis</name>
    <dbReference type="NCBI Taxonomy" id="2608384"/>
    <lineage>
        <taxon>Bacteria</taxon>
        <taxon>Pseudomonadati</taxon>
        <taxon>Campylobacterota</taxon>
        <taxon>Epsilonproteobacteria</taxon>
        <taxon>Campylobacterales</taxon>
        <taxon>Campylobacteraceae</taxon>
        <taxon>Campylobacter</taxon>
    </lineage>
</organism>
<reference evidence="2 3" key="2">
    <citation type="submission" date="2020-03" db="EMBL/GenBank/DDBJ databases">
        <title>Campylobacter portucalensis sp. nov., a new species of Campylobacter isolated from the reproductive tract of bulls.</title>
        <authorList>
            <person name="Silva M.F."/>
            <person name="Pereira G."/>
            <person name="Carneiro C."/>
            <person name="Hemphill A."/>
            <person name="Mateus L."/>
            <person name="Lopes-Da-Costa L."/>
            <person name="Silva E."/>
        </authorList>
    </citation>
    <scope>NUCLEOTIDE SEQUENCE [LARGE SCALE GENOMIC DNA]</scope>
    <source>
        <strain evidence="2 3">FMV-PI01</strain>
    </source>
</reference>
<gene>
    <name evidence="2" type="ORF">F1B92_08175</name>
</gene>
<accession>A0A6L5WJB9</accession>